<evidence type="ECO:0000313" key="9">
    <source>
        <dbReference type="Proteomes" id="UP000693970"/>
    </source>
</evidence>
<organism evidence="8 9">
    <name type="scientific">Nitzschia inconspicua</name>
    <dbReference type="NCBI Taxonomy" id="303405"/>
    <lineage>
        <taxon>Eukaryota</taxon>
        <taxon>Sar</taxon>
        <taxon>Stramenopiles</taxon>
        <taxon>Ochrophyta</taxon>
        <taxon>Bacillariophyta</taxon>
        <taxon>Bacillariophyceae</taxon>
        <taxon>Bacillariophycidae</taxon>
        <taxon>Bacillariales</taxon>
        <taxon>Bacillariaceae</taxon>
        <taxon>Nitzschia</taxon>
    </lineage>
</organism>
<feature type="transmembrane region" description="Helical" evidence="7">
    <location>
        <begin position="294"/>
        <end position="312"/>
    </location>
</feature>
<dbReference type="Proteomes" id="UP000693970">
    <property type="component" value="Unassembled WGS sequence"/>
</dbReference>
<feature type="transmembrane region" description="Helical" evidence="7">
    <location>
        <begin position="404"/>
        <end position="424"/>
    </location>
</feature>
<dbReference type="EMBL" id="JAGRRH010000026">
    <property type="protein sequence ID" value="KAG7341055.1"/>
    <property type="molecule type" value="Genomic_DNA"/>
</dbReference>
<comment type="similarity">
    <text evidence="2">Belongs to the multi antimicrobial extrusion (MATE) (TC 2.A.66.1) family.</text>
</comment>
<feature type="transmembrane region" description="Helical" evidence="7">
    <location>
        <begin position="222"/>
        <end position="242"/>
    </location>
</feature>
<sequence>MNQVSDSTKHGRKQGGRRKRISIAVLTIAILFCQLILSESFVSHQGRTTFSRIHGTFYSPTISKQSTRKPTKEGLALQQQSTRIVLAAAAASAATPSNDRGDSLSFSQPPPTSKLQRFRRALPLRTMKRNPLDALDKLILQTCIPSILNLAVVPLVNAVDTFYVGRLGVALMLAGQSAANQASFTIFFLIAFVPNITAPLVARAVASGNEQDAQERVCESIFLCNVLGMLGTLLLVGFPRLVLSTLLLPADAPAMDFAAPYLRWRALGMVPSLIGATGSAAYRGLLNTVTPLKVSLMTNAVNLVLDPLLIFVSPFSYVGAAMATAAAETLGGVTYIHLLLRRKLARWKLLLRPPSWKALWPLLQGGAAMLLRQLALNVGFLVATRRAQQMDPTGVSGAAYGITMQIYAIGIICLVGMQNAAAALVPSSRAKYGDESARQTADRLLGWSTLVGTILGVGQFLLLPVLVPLFSTLDSVKEAARTPTLIASFIHIVNGPVLAGEGILMGVGSYRALAMITMTYVASMMACLTFTPLGQRLDGIMWSILLSSIVQQMGVVGHYLKIGPLAIQKVNGSNESKRDAVTVEESAEDTTETAAPTNRSQ</sequence>
<keyword evidence="5 7" id="KW-0472">Membrane</keyword>
<dbReference type="GO" id="GO:0015297">
    <property type="term" value="F:antiporter activity"/>
    <property type="evidence" value="ECO:0007669"/>
    <property type="project" value="InterPro"/>
</dbReference>
<protein>
    <submittedName>
        <fullName evidence="8">MATE efflux family protein</fullName>
    </submittedName>
</protein>
<dbReference type="PANTHER" id="PTHR42893">
    <property type="entry name" value="PROTEIN DETOXIFICATION 44, CHLOROPLASTIC-RELATED"/>
    <property type="match status" value="1"/>
</dbReference>
<keyword evidence="3 7" id="KW-0812">Transmembrane</keyword>
<dbReference type="GO" id="GO:0042910">
    <property type="term" value="F:xenobiotic transmembrane transporter activity"/>
    <property type="evidence" value="ECO:0007669"/>
    <property type="project" value="InterPro"/>
</dbReference>
<feature type="transmembrane region" description="Helical" evidence="7">
    <location>
        <begin position="182"/>
        <end position="202"/>
    </location>
</feature>
<dbReference type="NCBIfam" id="TIGR00797">
    <property type="entry name" value="matE"/>
    <property type="match status" value="1"/>
</dbReference>
<feature type="region of interest" description="Disordered" evidence="6">
    <location>
        <begin position="575"/>
        <end position="601"/>
    </location>
</feature>
<dbReference type="AlphaFoldDB" id="A0A9K3KDA1"/>
<feature type="transmembrane region" description="Helical" evidence="7">
    <location>
        <begin position="262"/>
        <end position="282"/>
    </location>
</feature>
<feature type="transmembrane region" description="Helical" evidence="7">
    <location>
        <begin position="444"/>
        <end position="465"/>
    </location>
</feature>
<dbReference type="GO" id="GO:0016020">
    <property type="term" value="C:membrane"/>
    <property type="evidence" value="ECO:0007669"/>
    <property type="project" value="UniProtKB-SubCell"/>
</dbReference>
<evidence type="ECO:0000256" key="7">
    <source>
        <dbReference type="SAM" id="Phobius"/>
    </source>
</evidence>
<keyword evidence="4 7" id="KW-1133">Transmembrane helix</keyword>
<evidence type="ECO:0000313" key="8">
    <source>
        <dbReference type="EMBL" id="KAG7341055.1"/>
    </source>
</evidence>
<feature type="transmembrane region" description="Helical" evidence="7">
    <location>
        <begin position="21"/>
        <end position="42"/>
    </location>
</feature>
<evidence type="ECO:0000256" key="6">
    <source>
        <dbReference type="SAM" id="MobiDB-lite"/>
    </source>
</evidence>
<keyword evidence="9" id="KW-1185">Reference proteome</keyword>
<dbReference type="Pfam" id="PF01554">
    <property type="entry name" value="MatE"/>
    <property type="match status" value="2"/>
</dbReference>
<evidence type="ECO:0000256" key="2">
    <source>
        <dbReference type="ARBA" id="ARBA00010199"/>
    </source>
</evidence>
<comment type="subcellular location">
    <subcellularLocation>
        <location evidence="1">Membrane</location>
        <topology evidence="1">Multi-pass membrane protein</topology>
    </subcellularLocation>
</comment>
<dbReference type="PANTHER" id="PTHR42893:SF46">
    <property type="entry name" value="PROTEIN DETOXIFICATION 44, CHLOROPLASTIC"/>
    <property type="match status" value="1"/>
</dbReference>
<dbReference type="InterPro" id="IPR044644">
    <property type="entry name" value="DinF-like"/>
</dbReference>
<accession>A0A9K3KDA1</accession>
<evidence type="ECO:0000256" key="1">
    <source>
        <dbReference type="ARBA" id="ARBA00004141"/>
    </source>
</evidence>
<reference evidence="8" key="1">
    <citation type="journal article" date="2021" name="Sci. Rep.">
        <title>Diploid genomic architecture of Nitzschia inconspicua, an elite biomass production diatom.</title>
        <authorList>
            <person name="Oliver A."/>
            <person name="Podell S."/>
            <person name="Pinowska A."/>
            <person name="Traller J.C."/>
            <person name="Smith S.R."/>
            <person name="McClure R."/>
            <person name="Beliaev A."/>
            <person name="Bohutskyi P."/>
            <person name="Hill E.A."/>
            <person name="Rabines A."/>
            <person name="Zheng H."/>
            <person name="Allen L.Z."/>
            <person name="Kuo A."/>
            <person name="Grigoriev I.V."/>
            <person name="Allen A.E."/>
            <person name="Hazlebeck D."/>
            <person name="Allen E.E."/>
        </authorList>
    </citation>
    <scope>NUCLEOTIDE SEQUENCE</scope>
    <source>
        <strain evidence="8">Hildebrandi</strain>
    </source>
</reference>
<gene>
    <name evidence="8" type="ORF">IV203_023006</name>
</gene>
<evidence type="ECO:0000256" key="5">
    <source>
        <dbReference type="ARBA" id="ARBA00023136"/>
    </source>
</evidence>
<reference evidence="8" key="2">
    <citation type="submission" date="2021-04" db="EMBL/GenBank/DDBJ databases">
        <authorList>
            <person name="Podell S."/>
        </authorList>
    </citation>
    <scope>NUCLEOTIDE SEQUENCE</scope>
    <source>
        <strain evidence="8">Hildebrandi</strain>
    </source>
</reference>
<feature type="transmembrane region" description="Helical" evidence="7">
    <location>
        <begin position="361"/>
        <end position="384"/>
    </location>
</feature>
<name>A0A9K3KDA1_9STRA</name>
<feature type="transmembrane region" description="Helical" evidence="7">
    <location>
        <begin position="512"/>
        <end position="533"/>
    </location>
</feature>
<feature type="transmembrane region" description="Helical" evidence="7">
    <location>
        <begin position="485"/>
        <end position="505"/>
    </location>
</feature>
<evidence type="ECO:0000256" key="4">
    <source>
        <dbReference type="ARBA" id="ARBA00022989"/>
    </source>
</evidence>
<comment type="caution">
    <text evidence="8">The sequence shown here is derived from an EMBL/GenBank/DDBJ whole genome shotgun (WGS) entry which is preliminary data.</text>
</comment>
<dbReference type="OrthoDB" id="2126698at2759"/>
<proteinExistence type="inferred from homology"/>
<evidence type="ECO:0000256" key="3">
    <source>
        <dbReference type="ARBA" id="ARBA00022692"/>
    </source>
</evidence>
<dbReference type="InterPro" id="IPR002528">
    <property type="entry name" value="MATE_fam"/>
</dbReference>
<feature type="region of interest" description="Disordered" evidence="6">
    <location>
        <begin position="94"/>
        <end position="114"/>
    </location>
</feature>